<evidence type="ECO:0000256" key="1">
    <source>
        <dbReference type="ARBA" id="ARBA00004651"/>
    </source>
</evidence>
<reference evidence="11" key="1">
    <citation type="journal article" date="2019" name="Int. J. Syst. Evol. Microbiol.">
        <title>The Global Catalogue of Microorganisms (GCM) 10K type strain sequencing project: providing services to taxonomists for standard genome sequencing and annotation.</title>
        <authorList>
            <consortium name="The Broad Institute Genomics Platform"/>
            <consortium name="The Broad Institute Genome Sequencing Center for Infectious Disease"/>
            <person name="Wu L."/>
            <person name="Ma J."/>
        </authorList>
    </citation>
    <scope>NUCLEOTIDE SEQUENCE [LARGE SCALE GENOMIC DNA]</scope>
    <source>
        <strain evidence="11">JCM 18956</strain>
    </source>
</reference>
<keyword evidence="11" id="KW-1185">Reference proteome</keyword>
<keyword evidence="4" id="KW-0808">Transferase</keyword>
<evidence type="ECO:0000256" key="6">
    <source>
        <dbReference type="ARBA" id="ARBA00022989"/>
    </source>
</evidence>
<evidence type="ECO:0000256" key="8">
    <source>
        <dbReference type="SAM" id="Phobius"/>
    </source>
</evidence>
<evidence type="ECO:0000256" key="5">
    <source>
        <dbReference type="ARBA" id="ARBA00022692"/>
    </source>
</evidence>
<evidence type="ECO:0000259" key="9">
    <source>
        <dbReference type="Pfam" id="PF13231"/>
    </source>
</evidence>
<evidence type="ECO:0000256" key="2">
    <source>
        <dbReference type="ARBA" id="ARBA00022475"/>
    </source>
</evidence>
<evidence type="ECO:0000256" key="7">
    <source>
        <dbReference type="ARBA" id="ARBA00023136"/>
    </source>
</evidence>
<keyword evidence="2" id="KW-1003">Cell membrane</keyword>
<dbReference type="InterPro" id="IPR050297">
    <property type="entry name" value="LipidA_mod_glycosyltrf_83"/>
</dbReference>
<dbReference type="EMBL" id="BAABLM010000003">
    <property type="protein sequence ID" value="GAA4676723.1"/>
    <property type="molecule type" value="Genomic_DNA"/>
</dbReference>
<evidence type="ECO:0000313" key="11">
    <source>
        <dbReference type="Proteomes" id="UP001501295"/>
    </source>
</evidence>
<gene>
    <name evidence="10" type="ORF">GCM10025780_21720</name>
</gene>
<feature type="transmembrane region" description="Helical" evidence="8">
    <location>
        <begin position="144"/>
        <end position="163"/>
    </location>
</feature>
<feature type="transmembrane region" description="Helical" evidence="8">
    <location>
        <begin position="342"/>
        <end position="360"/>
    </location>
</feature>
<comment type="subcellular location">
    <subcellularLocation>
        <location evidence="1">Cell membrane</location>
        <topology evidence="1">Multi-pass membrane protein</topology>
    </subcellularLocation>
</comment>
<dbReference type="Pfam" id="PF13231">
    <property type="entry name" value="PMT_2"/>
    <property type="match status" value="1"/>
</dbReference>
<feature type="transmembrane region" description="Helical" evidence="8">
    <location>
        <begin position="317"/>
        <end position="336"/>
    </location>
</feature>
<keyword evidence="5 8" id="KW-0812">Transmembrane</keyword>
<feature type="transmembrane region" description="Helical" evidence="8">
    <location>
        <begin position="92"/>
        <end position="113"/>
    </location>
</feature>
<feature type="transmembrane region" description="Helical" evidence="8">
    <location>
        <begin position="214"/>
        <end position="234"/>
    </location>
</feature>
<evidence type="ECO:0000256" key="4">
    <source>
        <dbReference type="ARBA" id="ARBA00022679"/>
    </source>
</evidence>
<keyword evidence="7 8" id="KW-0472">Membrane</keyword>
<keyword evidence="3" id="KW-0328">Glycosyltransferase</keyword>
<feature type="transmembrane region" description="Helical" evidence="8">
    <location>
        <begin position="254"/>
        <end position="281"/>
    </location>
</feature>
<organism evidence="10 11">
    <name type="scientific">Frondihabitans cladoniiphilus</name>
    <dbReference type="NCBI Taxonomy" id="715785"/>
    <lineage>
        <taxon>Bacteria</taxon>
        <taxon>Bacillati</taxon>
        <taxon>Actinomycetota</taxon>
        <taxon>Actinomycetes</taxon>
        <taxon>Micrococcales</taxon>
        <taxon>Microbacteriaceae</taxon>
        <taxon>Frondihabitans</taxon>
    </lineage>
</organism>
<dbReference type="Proteomes" id="UP001501295">
    <property type="component" value="Unassembled WGS sequence"/>
</dbReference>
<feature type="transmembrane region" description="Helical" evidence="8">
    <location>
        <begin position="21"/>
        <end position="41"/>
    </location>
</feature>
<feature type="transmembrane region" description="Helical" evidence="8">
    <location>
        <begin position="381"/>
        <end position="400"/>
    </location>
</feature>
<dbReference type="InterPro" id="IPR038731">
    <property type="entry name" value="RgtA/B/C-like"/>
</dbReference>
<evidence type="ECO:0000313" key="10">
    <source>
        <dbReference type="EMBL" id="GAA4676723.1"/>
    </source>
</evidence>
<feature type="transmembrane region" description="Helical" evidence="8">
    <location>
        <begin position="175"/>
        <end position="202"/>
    </location>
</feature>
<sequence>MRFTRTVPRPDAPLHSGRLPRAVPWALGAIGLLLAVWGSWIPSLWGDEAASVLSAKRSIPSLFTELAHVDAVHGTYYFALHLWVDLFGASPFSVRFPSAVAVGLGTVAVVLLAERLAGPRTAVIAGVVYCLLPRVTYMGGEARAYAFDAAIAAWALVLLVDLMRGRRRAAGWWVVYGALTALGVYVFLYLGLFVVVHAIVLATSRASRRVWKRWALATALGIVAAAPVVVFDLLERQQVAFLADRSTTSFDTLFAGLWFGDGKVAVVAWALVLVAAVTWVVRRWRRWREGREQTGDARLASSVERASSIPAAPSVEVVAFAALLVPAALLLLSNLVVADFSARYVSMSAPGAALAVAVGIDRLVSLPWRRFTGATRGRRTVVAGLVTALIVVLCIPVYLAQRTPYAQNSSDWAEISATMKAHARPGQAVLFDEDVRPSRNPRLAYRTYAAGFAGLADIGLKTPYWESTSWHDIAYRVSSAVVQQRLTEYPTVWLIEYRTPTHVDDYGLDGLRTAGYVAAATYRTHRSEIIELSRGTTTGE</sequence>
<protein>
    <submittedName>
        <fullName evidence="10">Glycosyltransferase family 39 protein</fullName>
    </submittedName>
</protein>
<dbReference type="PANTHER" id="PTHR33908">
    <property type="entry name" value="MANNOSYLTRANSFERASE YKCB-RELATED"/>
    <property type="match status" value="1"/>
</dbReference>
<comment type="caution">
    <text evidence="10">The sequence shown here is derived from an EMBL/GenBank/DDBJ whole genome shotgun (WGS) entry which is preliminary data.</text>
</comment>
<name>A0ABP8W0B8_9MICO</name>
<feature type="domain" description="Glycosyltransferase RgtA/B/C/D-like" evidence="9">
    <location>
        <begin position="77"/>
        <end position="230"/>
    </location>
</feature>
<evidence type="ECO:0000256" key="3">
    <source>
        <dbReference type="ARBA" id="ARBA00022676"/>
    </source>
</evidence>
<keyword evidence="6 8" id="KW-1133">Transmembrane helix</keyword>
<proteinExistence type="predicted"/>
<dbReference type="PANTHER" id="PTHR33908:SF3">
    <property type="entry name" value="UNDECAPRENYL PHOSPHATE-ALPHA-4-AMINO-4-DEOXY-L-ARABINOSE ARABINOSYL TRANSFERASE"/>
    <property type="match status" value="1"/>
</dbReference>
<accession>A0ABP8W0B8</accession>